<comment type="caution">
    <text evidence="1">The sequence shown here is derived from an EMBL/GenBank/DDBJ whole genome shotgun (WGS) entry which is preliminary data.</text>
</comment>
<name>A0A5J4SI61_9ZZZZ</name>
<proteinExistence type="predicted"/>
<accession>A0A5J4SI61</accession>
<dbReference type="AlphaFoldDB" id="A0A5J4SI61"/>
<protein>
    <submittedName>
        <fullName evidence="1">Uncharacterized protein</fullName>
    </submittedName>
</protein>
<dbReference type="EMBL" id="SNRY01000154">
    <property type="protein sequence ID" value="KAA6345819.1"/>
    <property type="molecule type" value="Genomic_DNA"/>
</dbReference>
<evidence type="ECO:0000313" key="1">
    <source>
        <dbReference type="EMBL" id="KAA6345819.1"/>
    </source>
</evidence>
<sequence>MLTFSIFNSIMALKVEKGKLKVRGGYFVRPNTFLLPYNALGVKTTHYFNQALFISKAGCSVLCPSFVVISRNSIFRMSKGISVFGVK</sequence>
<reference evidence="1" key="1">
    <citation type="submission" date="2019-03" db="EMBL/GenBank/DDBJ databases">
        <title>Single cell metagenomics reveals metabolic interactions within the superorganism composed of flagellate Streblomastix strix and complex community of Bacteroidetes bacteria on its surface.</title>
        <authorList>
            <person name="Treitli S.C."/>
            <person name="Kolisko M."/>
            <person name="Husnik F."/>
            <person name="Keeling P."/>
            <person name="Hampl V."/>
        </authorList>
    </citation>
    <scope>NUCLEOTIDE SEQUENCE</scope>
    <source>
        <strain evidence="1">STM</strain>
    </source>
</reference>
<gene>
    <name evidence="1" type="ORF">EZS27_006630</name>
</gene>
<organism evidence="1">
    <name type="scientific">termite gut metagenome</name>
    <dbReference type="NCBI Taxonomy" id="433724"/>
    <lineage>
        <taxon>unclassified sequences</taxon>
        <taxon>metagenomes</taxon>
        <taxon>organismal metagenomes</taxon>
    </lineage>
</organism>